<evidence type="ECO:0000313" key="3">
    <source>
        <dbReference type="EMBL" id="KAF6405023.1"/>
    </source>
</evidence>
<keyword evidence="2" id="KW-0472">Membrane</keyword>
<keyword evidence="4" id="KW-1185">Reference proteome</keyword>
<feature type="compositionally biased region" description="Polar residues" evidence="1">
    <location>
        <begin position="17"/>
        <end position="27"/>
    </location>
</feature>
<comment type="caution">
    <text evidence="3">The sequence shown here is derived from an EMBL/GenBank/DDBJ whole genome shotgun (WGS) entry which is preliminary data.</text>
</comment>
<dbReference type="EMBL" id="JACASE010000015">
    <property type="protein sequence ID" value="KAF6405023.1"/>
    <property type="molecule type" value="Genomic_DNA"/>
</dbReference>
<organism evidence="3 4">
    <name type="scientific">Rousettus aegyptiacus</name>
    <name type="common">Egyptian fruit bat</name>
    <name type="synonym">Pteropus aegyptiacus</name>
    <dbReference type="NCBI Taxonomy" id="9407"/>
    <lineage>
        <taxon>Eukaryota</taxon>
        <taxon>Metazoa</taxon>
        <taxon>Chordata</taxon>
        <taxon>Craniata</taxon>
        <taxon>Vertebrata</taxon>
        <taxon>Euteleostomi</taxon>
        <taxon>Mammalia</taxon>
        <taxon>Eutheria</taxon>
        <taxon>Laurasiatheria</taxon>
        <taxon>Chiroptera</taxon>
        <taxon>Yinpterochiroptera</taxon>
        <taxon>Pteropodoidea</taxon>
        <taxon>Pteropodidae</taxon>
        <taxon>Rousettinae</taxon>
        <taxon>Rousettus</taxon>
    </lineage>
</organism>
<gene>
    <name evidence="3" type="ORF">HJG63_009345</name>
</gene>
<keyword evidence="2" id="KW-0812">Transmembrane</keyword>
<feature type="transmembrane region" description="Helical" evidence="2">
    <location>
        <begin position="46"/>
        <end position="63"/>
    </location>
</feature>
<protein>
    <submittedName>
        <fullName evidence="3">Uncharacterized protein</fullName>
    </submittedName>
</protein>
<dbReference type="Proteomes" id="UP000593571">
    <property type="component" value="Unassembled WGS sequence"/>
</dbReference>
<proteinExistence type="predicted"/>
<evidence type="ECO:0000256" key="1">
    <source>
        <dbReference type="SAM" id="MobiDB-lite"/>
    </source>
</evidence>
<reference evidence="3 4" key="1">
    <citation type="journal article" date="2020" name="Nature">
        <title>Six reference-quality genomes reveal evolution of bat adaptations.</title>
        <authorList>
            <person name="Jebb D."/>
            <person name="Huang Z."/>
            <person name="Pippel M."/>
            <person name="Hughes G.M."/>
            <person name="Lavrichenko K."/>
            <person name="Devanna P."/>
            <person name="Winkler S."/>
            <person name="Jermiin L.S."/>
            <person name="Skirmuntt E.C."/>
            <person name="Katzourakis A."/>
            <person name="Burkitt-Gray L."/>
            <person name="Ray D.A."/>
            <person name="Sullivan K.A.M."/>
            <person name="Roscito J.G."/>
            <person name="Kirilenko B.M."/>
            <person name="Davalos L.M."/>
            <person name="Corthals A.P."/>
            <person name="Power M.L."/>
            <person name="Jones G."/>
            <person name="Ransome R.D."/>
            <person name="Dechmann D.K.N."/>
            <person name="Locatelli A.G."/>
            <person name="Puechmaille S.J."/>
            <person name="Fedrigo O."/>
            <person name="Jarvis E.D."/>
            <person name="Hiller M."/>
            <person name="Vernes S.C."/>
            <person name="Myers E.W."/>
            <person name="Teeling E.C."/>
        </authorList>
    </citation>
    <scope>NUCLEOTIDE SEQUENCE [LARGE SCALE GENOMIC DNA]</scope>
    <source>
        <strain evidence="3">MRouAeg1</strain>
        <tissue evidence="3">Muscle</tissue>
    </source>
</reference>
<name>A0A7J8C2D9_ROUAE</name>
<sequence>MDTNFSISSGEHEIPSVPSSQRHSNQVGNDSPFHCQHCFLTPHNSAGLYVVYIVNSITVFSPAGTPLGPRGSSCFTFWCIMGCFGILWAVLVGGLLGPPSPPLRVTPRVNFFGAYLLVIAPLCTRNLPFAEASVPEQLLLELHPYSASNPLKACCSLHWPQPMVSLAAVPSGSRAPFQYLSRTQQLPPVAQVESKSSILPTHDITYSVGATCPSWPPVKQMAPLPGNLAHDYAKCVDTSSRF</sequence>
<feature type="transmembrane region" description="Helical" evidence="2">
    <location>
        <begin position="75"/>
        <end position="97"/>
    </location>
</feature>
<feature type="region of interest" description="Disordered" evidence="1">
    <location>
        <begin position="1"/>
        <end position="27"/>
    </location>
</feature>
<dbReference type="AlphaFoldDB" id="A0A7J8C2D9"/>
<evidence type="ECO:0000313" key="4">
    <source>
        <dbReference type="Proteomes" id="UP000593571"/>
    </source>
</evidence>
<accession>A0A7J8C2D9</accession>
<keyword evidence="2" id="KW-1133">Transmembrane helix</keyword>
<evidence type="ECO:0000256" key="2">
    <source>
        <dbReference type="SAM" id="Phobius"/>
    </source>
</evidence>